<comment type="similarity">
    <text evidence="2">Belongs to the TPP enzyme family.</text>
</comment>
<feature type="non-terminal residue" evidence="5">
    <location>
        <position position="1"/>
    </location>
</feature>
<dbReference type="GO" id="GO:0009099">
    <property type="term" value="P:L-valine biosynthetic process"/>
    <property type="evidence" value="ECO:0007669"/>
    <property type="project" value="TreeGrafter"/>
</dbReference>
<dbReference type="InterPro" id="IPR045229">
    <property type="entry name" value="TPP_enz"/>
</dbReference>
<evidence type="ECO:0000256" key="2">
    <source>
        <dbReference type="ARBA" id="ARBA00007812"/>
    </source>
</evidence>
<proteinExistence type="inferred from homology"/>
<evidence type="ECO:0000256" key="1">
    <source>
        <dbReference type="ARBA" id="ARBA00001964"/>
    </source>
</evidence>
<dbReference type="PANTHER" id="PTHR18968:SF166">
    <property type="entry name" value="2-HYDROXYACYL-COA LYASE 2"/>
    <property type="match status" value="1"/>
</dbReference>
<dbReference type="InterPro" id="IPR012001">
    <property type="entry name" value="Thiamin_PyroP_enz_TPP-bd_dom"/>
</dbReference>
<dbReference type="GO" id="GO:0009097">
    <property type="term" value="P:isoleucine biosynthetic process"/>
    <property type="evidence" value="ECO:0007669"/>
    <property type="project" value="TreeGrafter"/>
</dbReference>
<dbReference type="InterPro" id="IPR029061">
    <property type="entry name" value="THDP-binding"/>
</dbReference>
<dbReference type="FunFam" id="3.40.50.970:FF:000007">
    <property type="entry name" value="Acetolactate synthase"/>
    <property type="match status" value="1"/>
</dbReference>
<dbReference type="InterPro" id="IPR029035">
    <property type="entry name" value="DHS-like_NAD/FAD-binding_dom"/>
</dbReference>
<dbReference type="GO" id="GO:0005948">
    <property type="term" value="C:acetolactate synthase complex"/>
    <property type="evidence" value="ECO:0007669"/>
    <property type="project" value="TreeGrafter"/>
</dbReference>
<evidence type="ECO:0000259" key="3">
    <source>
        <dbReference type="Pfam" id="PF02776"/>
    </source>
</evidence>
<dbReference type="GO" id="GO:0050660">
    <property type="term" value="F:flavin adenine dinucleotide binding"/>
    <property type="evidence" value="ECO:0007669"/>
    <property type="project" value="TreeGrafter"/>
</dbReference>
<feature type="domain" description="F-box" evidence="4">
    <location>
        <begin position="56"/>
        <end position="155"/>
    </location>
</feature>
<dbReference type="PANTHER" id="PTHR18968">
    <property type="entry name" value="THIAMINE PYROPHOSPHATE ENZYMES"/>
    <property type="match status" value="1"/>
</dbReference>
<dbReference type="EMBL" id="OB662119">
    <property type="protein sequence ID" value="CAD7229526.1"/>
    <property type="molecule type" value="Genomic_DNA"/>
</dbReference>
<organism evidence="5">
    <name type="scientific">Cyprideis torosa</name>
    <dbReference type="NCBI Taxonomy" id="163714"/>
    <lineage>
        <taxon>Eukaryota</taxon>
        <taxon>Metazoa</taxon>
        <taxon>Ecdysozoa</taxon>
        <taxon>Arthropoda</taxon>
        <taxon>Crustacea</taxon>
        <taxon>Oligostraca</taxon>
        <taxon>Ostracoda</taxon>
        <taxon>Podocopa</taxon>
        <taxon>Podocopida</taxon>
        <taxon>Cytherocopina</taxon>
        <taxon>Cytheroidea</taxon>
        <taxon>Cytherideidae</taxon>
        <taxon>Cyprideis</taxon>
    </lineage>
</organism>
<sequence>MKEKTGQKVLGFLREFRRDEYPSHYEDAHCNIQQSVDGWLEQRCPLAPSGCDFAIRIHQVSCVCRQFREVAASLLERKGIVSVRWKKIEEQVPSSVESNSTSIDKGSPGRKVCWKIQEFHWGFTTGFAPISKWKFVQPKVTMAQHLQDCSFNDRGTARSFAAPPAAQNTPEHLPWKWPPTTFHKMTDCKLPWHELILSSHSTSTSTNPVPYIPPFRLLVPYCLAVMAYAKWSKGQSMDFLAAAFLPFAGTPARAAMTAAVAVGGLVSAGALMVARRLNLFYIWSHNVDKNTKRNGGDLVADVLKAHGVETIFTLSGGHISPILVGAEKKGIQIIDTRHEVNAVFAADAVARLTGRVGVACVTAGPGLTNTITAVKNAQMAESPLLLLGGAAATLLKGRGALQDIDQVSLFQSLCKHIVTVTAVRDIVPELRKAIQIARSGTPGPVFVELPLDVLYPYYLVQKEIGGATPGKTVQQKLVNWYLDKYLANIYAGAFENRDLSPLPVNIPMPSTSDVSTCATFLTQSRRPVLVLGSQVMLPPTKPEELQQAIKDLGVPCFLGGMSRGLLGRNSSIQFRHCRRDALKDADLILLV</sequence>
<comment type="cofactor">
    <cofactor evidence="1">
        <name>thiamine diphosphate</name>
        <dbReference type="ChEBI" id="CHEBI:58937"/>
    </cofactor>
</comment>
<name>A0A7R8WD87_9CRUS</name>
<protein>
    <submittedName>
        <fullName evidence="5">Uncharacterized protein</fullName>
    </submittedName>
</protein>
<dbReference type="GO" id="GO:0030976">
    <property type="term" value="F:thiamine pyrophosphate binding"/>
    <property type="evidence" value="ECO:0007669"/>
    <property type="project" value="InterPro"/>
</dbReference>
<feature type="domain" description="Thiamine pyrophosphate enzyme N-terminal TPP-binding" evidence="3">
    <location>
        <begin position="294"/>
        <end position="409"/>
    </location>
</feature>
<dbReference type="AlphaFoldDB" id="A0A7R8WD87"/>
<dbReference type="InterPro" id="IPR001810">
    <property type="entry name" value="F-box_dom"/>
</dbReference>
<dbReference type="Gene3D" id="3.40.50.1220">
    <property type="entry name" value="TPP-binding domain"/>
    <property type="match status" value="1"/>
</dbReference>
<gene>
    <name evidence="5" type="ORF">CTOB1V02_LOCUS7395</name>
</gene>
<dbReference type="CDD" id="cd07035">
    <property type="entry name" value="TPP_PYR_POX_like"/>
    <property type="match status" value="1"/>
</dbReference>
<dbReference type="SUPFAM" id="SSF52518">
    <property type="entry name" value="Thiamin diphosphate-binding fold (THDP-binding)"/>
    <property type="match status" value="1"/>
</dbReference>
<dbReference type="GO" id="GO:0003984">
    <property type="term" value="F:acetolactate synthase activity"/>
    <property type="evidence" value="ECO:0007669"/>
    <property type="project" value="TreeGrafter"/>
</dbReference>
<accession>A0A7R8WD87</accession>
<dbReference type="Gene3D" id="3.40.50.970">
    <property type="match status" value="1"/>
</dbReference>
<dbReference type="Pfam" id="PF15966">
    <property type="entry name" value="F-box_4"/>
    <property type="match status" value="1"/>
</dbReference>
<reference evidence="5" key="1">
    <citation type="submission" date="2020-11" db="EMBL/GenBank/DDBJ databases">
        <authorList>
            <person name="Tran Van P."/>
        </authorList>
    </citation>
    <scope>NUCLEOTIDE SEQUENCE</scope>
</reference>
<dbReference type="Pfam" id="PF02776">
    <property type="entry name" value="TPP_enzyme_N"/>
    <property type="match status" value="1"/>
</dbReference>
<evidence type="ECO:0000313" key="5">
    <source>
        <dbReference type="EMBL" id="CAD7229526.1"/>
    </source>
</evidence>
<dbReference type="SUPFAM" id="SSF52467">
    <property type="entry name" value="DHS-like NAD/FAD-binding domain"/>
    <property type="match status" value="1"/>
</dbReference>
<evidence type="ECO:0000259" key="4">
    <source>
        <dbReference type="Pfam" id="PF15966"/>
    </source>
</evidence>
<dbReference type="OrthoDB" id="16262at2759"/>